<dbReference type="CDD" id="cd07439">
    <property type="entry name" value="FANCE_c-term"/>
    <property type="match status" value="1"/>
</dbReference>
<keyword evidence="5" id="KW-1185">Reference proteome</keyword>
<dbReference type="OrthoDB" id="2449818at2759"/>
<evidence type="ECO:0000313" key="4">
    <source>
        <dbReference type="EMBL" id="CAG6021380.1"/>
    </source>
</evidence>
<feature type="chain" id="PRO_5035714977" evidence="2">
    <location>
        <begin position="22"/>
        <end position="523"/>
    </location>
</feature>
<protein>
    <submittedName>
        <fullName evidence="4">(Atlantic silverside) hypothetical protein</fullName>
    </submittedName>
</protein>
<feature type="signal peptide" evidence="2">
    <location>
        <begin position="1"/>
        <end position="21"/>
    </location>
</feature>
<dbReference type="GO" id="GO:0043240">
    <property type="term" value="C:Fanconi anaemia nuclear complex"/>
    <property type="evidence" value="ECO:0007669"/>
    <property type="project" value="InterPro"/>
</dbReference>
<dbReference type="PANTHER" id="PTHR32094:SF5">
    <property type="entry name" value="FANCONI ANEMIA GROUP E PROTEIN"/>
    <property type="match status" value="1"/>
</dbReference>
<feature type="region of interest" description="Disordered" evidence="1">
    <location>
        <begin position="243"/>
        <end position="268"/>
    </location>
</feature>
<name>A0A8S4BYL6_9TELE</name>
<reference evidence="4" key="1">
    <citation type="submission" date="2021-05" db="EMBL/GenBank/DDBJ databases">
        <authorList>
            <person name="Tigano A."/>
        </authorList>
    </citation>
    <scope>NUCLEOTIDE SEQUENCE</scope>
</reference>
<dbReference type="InterPro" id="IPR021025">
    <property type="entry name" value="Fanconi_anaemia_gr_E_prot_C"/>
</dbReference>
<dbReference type="Pfam" id="PF11510">
    <property type="entry name" value="FA_FANCE"/>
    <property type="match status" value="1"/>
</dbReference>
<dbReference type="GO" id="GO:0036297">
    <property type="term" value="P:interstrand cross-link repair"/>
    <property type="evidence" value="ECO:0007669"/>
    <property type="project" value="InterPro"/>
</dbReference>
<keyword evidence="2" id="KW-0732">Signal</keyword>
<evidence type="ECO:0000313" key="5">
    <source>
        <dbReference type="Proteomes" id="UP000677803"/>
    </source>
</evidence>
<dbReference type="AlphaFoldDB" id="A0A8S4BYL6"/>
<evidence type="ECO:0000256" key="1">
    <source>
        <dbReference type="SAM" id="MobiDB-lite"/>
    </source>
</evidence>
<proteinExistence type="predicted"/>
<dbReference type="Proteomes" id="UP000677803">
    <property type="component" value="Unassembled WGS sequence"/>
</dbReference>
<gene>
    <name evidence="4" type="ORF">MMEN_LOCUS21582</name>
</gene>
<dbReference type="Gene3D" id="1.25.40.480">
    <property type="match status" value="1"/>
</dbReference>
<dbReference type="PANTHER" id="PTHR32094">
    <property type="entry name" value="FANCONI ANEMIA GROUP E PROTEIN"/>
    <property type="match status" value="1"/>
</dbReference>
<dbReference type="InterPro" id="IPR039685">
    <property type="entry name" value="FANCE"/>
</dbReference>
<comment type="caution">
    <text evidence="4">The sequence shown here is derived from an EMBL/GenBank/DDBJ whole genome shotgun (WGS) entry which is preliminary data.</text>
</comment>
<evidence type="ECO:0000256" key="2">
    <source>
        <dbReference type="SAM" id="SignalP"/>
    </source>
</evidence>
<feature type="compositionally biased region" description="Low complexity" evidence="1">
    <location>
        <begin position="252"/>
        <end position="265"/>
    </location>
</feature>
<sequence length="523" mass="57335">MARRAAPLCPLPGCAPGAVWAGFDGAWLLLLRALAAPGGPGSLRALSVFHRQQQANPDTSLPSFIETLCRDEISGPDSGSEPLTVKPLVCLFSASFKQNLLTFLHALHPLLPGTTVLRLLKCLRQDSRPNPWVTALCGQLERNVAPHLSKDQPLCTKPCSRRLKEISERLAGFSEAGGWASCFSGQTVVSESQGEPDLSEWGTQRKRSAGLVHLDSDSEETGQQRKWMKLNNPDVVIVDSDEDGVTNLTAGPPESAASAETSAPESQRDVLPVHMQASVLQIKELLENQAEWDQNSSDVFKVLNDCDPPQVELLCVTLRLSDLPEPALIKLCNSVLSLSPDLSHSTAASLIKSLLLQKALSLSEPASRCLMTAVTSLCSHYPRPMCHAVIGPMLEEKDMGLPQAELLNRLIEGCLDPHYKLLVFQMTFRITWSEAVLSVIHSLLNSKPDLNEDIFTQFIEELVNQGPQFNKSVKFAKMMLTVLGKYSYYVTDVHKQSLTNCLSSNETFLKKSLQAALKRIAHT</sequence>
<dbReference type="EMBL" id="CAJRST010041110">
    <property type="protein sequence ID" value="CAG6021380.1"/>
    <property type="molecule type" value="Genomic_DNA"/>
</dbReference>
<organism evidence="4 5">
    <name type="scientific">Menidia menidia</name>
    <name type="common">Atlantic silverside</name>
    <dbReference type="NCBI Taxonomy" id="238744"/>
    <lineage>
        <taxon>Eukaryota</taxon>
        <taxon>Metazoa</taxon>
        <taxon>Chordata</taxon>
        <taxon>Craniata</taxon>
        <taxon>Vertebrata</taxon>
        <taxon>Euteleostomi</taxon>
        <taxon>Actinopterygii</taxon>
        <taxon>Neopterygii</taxon>
        <taxon>Teleostei</taxon>
        <taxon>Neoteleostei</taxon>
        <taxon>Acanthomorphata</taxon>
        <taxon>Ovalentaria</taxon>
        <taxon>Atherinomorphae</taxon>
        <taxon>Atheriniformes</taxon>
        <taxon>Atherinopsidae</taxon>
        <taxon>Menidiinae</taxon>
        <taxon>Menidia</taxon>
    </lineage>
</organism>
<evidence type="ECO:0000259" key="3">
    <source>
        <dbReference type="Pfam" id="PF11510"/>
    </source>
</evidence>
<accession>A0A8S4BYL6</accession>
<feature type="domain" description="Fanconi Anaemia group E protein C-terminal" evidence="3">
    <location>
        <begin position="282"/>
        <end position="520"/>
    </location>
</feature>